<dbReference type="Proteomes" id="UP001161691">
    <property type="component" value="Unassembled WGS sequence"/>
</dbReference>
<dbReference type="SUPFAM" id="SSF46689">
    <property type="entry name" value="Homeodomain-like"/>
    <property type="match status" value="1"/>
</dbReference>
<dbReference type="PANTHER" id="PTHR43280">
    <property type="entry name" value="ARAC-FAMILY TRANSCRIPTIONAL REGULATOR"/>
    <property type="match status" value="1"/>
</dbReference>
<keyword evidence="2" id="KW-0238">DNA-binding</keyword>
<organism evidence="6 7">
    <name type="scientific">Cohnella hashimotonis</name>
    <dbReference type="NCBI Taxonomy" id="2826895"/>
    <lineage>
        <taxon>Bacteria</taxon>
        <taxon>Bacillati</taxon>
        <taxon>Bacillota</taxon>
        <taxon>Bacilli</taxon>
        <taxon>Bacillales</taxon>
        <taxon>Paenibacillaceae</taxon>
        <taxon>Cohnella</taxon>
    </lineage>
</organism>
<dbReference type="InterPro" id="IPR018060">
    <property type="entry name" value="HTH_AraC"/>
</dbReference>
<evidence type="ECO:0000313" key="6">
    <source>
        <dbReference type="EMBL" id="MDI4647708.1"/>
    </source>
</evidence>
<name>A0ABT6TN68_9BACL</name>
<evidence type="ECO:0000313" key="7">
    <source>
        <dbReference type="Proteomes" id="UP001161691"/>
    </source>
</evidence>
<keyword evidence="1" id="KW-0805">Transcription regulation</keyword>
<comment type="caution">
    <text evidence="6">The sequence shown here is derived from an EMBL/GenBank/DDBJ whole genome shotgun (WGS) entry which is preliminary data.</text>
</comment>
<feature type="transmembrane region" description="Helical" evidence="4">
    <location>
        <begin position="13"/>
        <end position="39"/>
    </location>
</feature>
<proteinExistence type="predicted"/>
<keyword evidence="4" id="KW-1133">Transmembrane helix</keyword>
<accession>A0ABT6TN68</accession>
<dbReference type="Pfam" id="PF12833">
    <property type="entry name" value="HTH_18"/>
    <property type="match status" value="1"/>
</dbReference>
<evidence type="ECO:0000256" key="3">
    <source>
        <dbReference type="ARBA" id="ARBA00023163"/>
    </source>
</evidence>
<reference evidence="6" key="1">
    <citation type="submission" date="2023-04" db="EMBL/GenBank/DDBJ databases">
        <title>Comparative genomic analysis of Cohnella hashimotonis sp. nov., isolated from the International Space Station.</title>
        <authorList>
            <person name="Venkateswaran K."/>
            <person name="Simpson A."/>
        </authorList>
    </citation>
    <scope>NUCLEOTIDE SEQUENCE</scope>
    <source>
        <strain evidence="6">F6_2S_P_1</strain>
    </source>
</reference>
<dbReference type="PRINTS" id="PR00032">
    <property type="entry name" value="HTHARAC"/>
</dbReference>
<protein>
    <submittedName>
        <fullName evidence="6">AraC family transcriptional regulator</fullName>
    </submittedName>
</protein>
<gene>
    <name evidence="6" type="ORF">KB449_22340</name>
</gene>
<evidence type="ECO:0000259" key="5">
    <source>
        <dbReference type="PROSITE" id="PS01124"/>
    </source>
</evidence>
<dbReference type="PANTHER" id="PTHR43280:SF34">
    <property type="entry name" value="ARAC-FAMILY TRANSCRIPTIONAL REGULATOR"/>
    <property type="match status" value="1"/>
</dbReference>
<dbReference type="PROSITE" id="PS00041">
    <property type="entry name" value="HTH_ARAC_FAMILY_1"/>
    <property type="match status" value="1"/>
</dbReference>
<evidence type="ECO:0000256" key="1">
    <source>
        <dbReference type="ARBA" id="ARBA00023015"/>
    </source>
</evidence>
<dbReference type="SMART" id="SM00342">
    <property type="entry name" value="HTH_ARAC"/>
    <property type="match status" value="1"/>
</dbReference>
<dbReference type="Gene3D" id="1.10.10.60">
    <property type="entry name" value="Homeodomain-like"/>
    <property type="match status" value="2"/>
</dbReference>
<evidence type="ECO:0000256" key="2">
    <source>
        <dbReference type="ARBA" id="ARBA00023125"/>
    </source>
</evidence>
<feature type="domain" description="HTH araC/xylS-type" evidence="5">
    <location>
        <begin position="678"/>
        <end position="777"/>
    </location>
</feature>
<keyword evidence="4" id="KW-0472">Membrane</keyword>
<keyword evidence="7" id="KW-1185">Reference proteome</keyword>
<sequence>MTHYLRKYRERKYLMRIMLSINLLIVASMLASLLSAYMYSRKISLDSQREANEKVLSQINYNISYMNETVKNFAISLYYDNDMAHLLFSRELDRFEDTLRINKLNKTIAYNSFVHSIVFYNSKRDTYFTSGDDSISNPKSNLMDITKSYLAGTKSIYKMQLMPIAYAPNTERPENSQEIFSLFMYDSIDAYDKTDSALIINIKPEWLFQKLELMNARSDDPSNRIFILDQNKEIYSPVAPADEGLSELKDEIYKRIDASNQAVSQFTYKLDGEKLIVNYMANASTDWVIVDIEPYTGVLAQIEQLKKVFITVAAISFFLALLASLFVSNKLYNPVNVLLKQTERVPGVATDRPQGKDEFSYVTDIYDRLVDKLASEQSRQAGNENIICSYHLRKLVTDSTAITAEELRSFRERGYLKTDLEWPFVLGVIKVDDYKKLKDTRGLDLKLLQFAVSNIVQEVVSEVLPVDAVDLREEHFVLLFDIGKPDEDTYERISASMRKAQTIVNDLYHITFTVALSDLVASHGELTYSYERTLDYLQYRMNVGANAVITPEIVREKQDNHDAQIPPELERKLIEGIKSGRQEQVHQELDRIRGVISGMSSDAVIQSVVHVGIIIKQTIREINQNKVSPLTLDLRSIDGLVFEKETLDEIFEAFVQILAAIFVDHKAVVENKVQVIVDTIKDVIQANYANANLSLQEISDLLKMSPAYVGRIFKKYETVSVADYINEVRLQNAVLLLETNNWQVNEISEKVGFSSQSYFFKLFKKRFGTTPKDYRIKKSMGM</sequence>
<dbReference type="RefSeq" id="WP_282910458.1">
    <property type="nucleotide sequence ID" value="NZ_JAGRPV010000001.1"/>
</dbReference>
<dbReference type="PROSITE" id="PS01124">
    <property type="entry name" value="HTH_ARAC_FAMILY_2"/>
    <property type="match status" value="1"/>
</dbReference>
<keyword evidence="4" id="KW-0812">Transmembrane</keyword>
<dbReference type="InterPro" id="IPR020449">
    <property type="entry name" value="Tscrpt_reg_AraC-type_HTH"/>
</dbReference>
<dbReference type="InterPro" id="IPR018062">
    <property type="entry name" value="HTH_AraC-typ_CS"/>
</dbReference>
<evidence type="ECO:0000256" key="4">
    <source>
        <dbReference type="SAM" id="Phobius"/>
    </source>
</evidence>
<keyword evidence="3" id="KW-0804">Transcription</keyword>
<dbReference type="InterPro" id="IPR009057">
    <property type="entry name" value="Homeodomain-like_sf"/>
</dbReference>
<dbReference type="EMBL" id="JAGRPV010000001">
    <property type="protein sequence ID" value="MDI4647708.1"/>
    <property type="molecule type" value="Genomic_DNA"/>
</dbReference>